<evidence type="ECO:0000256" key="9">
    <source>
        <dbReference type="ARBA" id="ARBA00023239"/>
    </source>
</evidence>
<accession>A0A1I8BNN6</accession>
<dbReference type="GO" id="GO:0030570">
    <property type="term" value="F:pectate lyase activity"/>
    <property type="evidence" value="ECO:0007669"/>
    <property type="project" value="UniProtKB-EC"/>
</dbReference>
<keyword evidence="8" id="KW-0106">Calcium</keyword>
<comment type="function">
    <text evidence="10">Pectinolytic enzyme consist of four classes of enzymes: pectin lyase, polygalacturonase, pectin methylesterase and rhamnogalacturonase. Among pectinolytic enzymes, pectin lyase is the most important in depolymerization of pectin, since it cleaves internal glycosidic bonds of highly methylated pectins. Favors pectate, the anion, over pectin, the methyl ester.</text>
</comment>
<feature type="signal peptide" evidence="12">
    <location>
        <begin position="1"/>
        <end position="24"/>
    </location>
</feature>
<keyword evidence="6" id="KW-0964">Secreted</keyword>
<evidence type="ECO:0000256" key="1">
    <source>
        <dbReference type="ARBA" id="ARBA00000695"/>
    </source>
</evidence>
<protein>
    <recommendedName>
        <fullName evidence="11">Probable pectate lyase F</fullName>
        <ecNumber evidence="5">4.2.2.2</ecNumber>
    </recommendedName>
</protein>
<dbReference type="InterPro" id="IPR004898">
    <property type="entry name" value="Pectate_lyase_PlyH/PlyE-like"/>
</dbReference>
<evidence type="ECO:0000256" key="12">
    <source>
        <dbReference type="SAM" id="SignalP"/>
    </source>
</evidence>
<reference evidence="14" key="1">
    <citation type="submission" date="2016-11" db="UniProtKB">
        <authorList>
            <consortium name="WormBaseParasite"/>
        </authorList>
    </citation>
    <scope>IDENTIFICATION</scope>
</reference>
<evidence type="ECO:0000256" key="7">
    <source>
        <dbReference type="ARBA" id="ARBA00022729"/>
    </source>
</evidence>
<dbReference type="Pfam" id="PF03211">
    <property type="entry name" value="Pectate_lyase"/>
    <property type="match status" value="1"/>
</dbReference>
<dbReference type="Gene3D" id="2.160.20.10">
    <property type="entry name" value="Single-stranded right-handed beta-helix, Pectin lyase-like"/>
    <property type="match status" value="1"/>
</dbReference>
<dbReference type="PANTHER" id="PTHR33407">
    <property type="entry name" value="PECTATE LYASE F-RELATED"/>
    <property type="match status" value="1"/>
</dbReference>
<keyword evidence="9" id="KW-0456">Lyase</keyword>
<evidence type="ECO:0000256" key="4">
    <source>
        <dbReference type="ARBA" id="ARBA00006463"/>
    </source>
</evidence>
<organism evidence="13 14">
    <name type="scientific">Meloidogyne hapla</name>
    <name type="common">Root-knot nematode worm</name>
    <dbReference type="NCBI Taxonomy" id="6305"/>
    <lineage>
        <taxon>Eukaryota</taxon>
        <taxon>Metazoa</taxon>
        <taxon>Ecdysozoa</taxon>
        <taxon>Nematoda</taxon>
        <taxon>Chromadorea</taxon>
        <taxon>Rhabditida</taxon>
        <taxon>Tylenchina</taxon>
        <taxon>Tylenchomorpha</taxon>
        <taxon>Tylenchoidea</taxon>
        <taxon>Meloidogynidae</taxon>
        <taxon>Meloidogyninae</taxon>
        <taxon>Meloidogyne</taxon>
    </lineage>
</organism>
<dbReference type="GO" id="GO:0005576">
    <property type="term" value="C:extracellular region"/>
    <property type="evidence" value="ECO:0007669"/>
    <property type="project" value="UniProtKB-SubCell"/>
</dbReference>
<proteinExistence type="inferred from homology"/>
<dbReference type="AlphaFoldDB" id="A0A1I8BNN6"/>
<keyword evidence="7 12" id="KW-0732">Signal</keyword>
<name>A0A1I8BNN6_MELHA</name>
<dbReference type="EC" id="4.2.2.2" evidence="5"/>
<evidence type="ECO:0000256" key="11">
    <source>
        <dbReference type="ARBA" id="ARBA00039895"/>
    </source>
</evidence>
<evidence type="ECO:0000313" key="14">
    <source>
        <dbReference type="WBParaSite" id="MhA1_Contig338.frz3.gene31"/>
    </source>
</evidence>
<feature type="chain" id="PRO_5009315989" description="Probable pectate lyase F" evidence="12">
    <location>
        <begin position="25"/>
        <end position="241"/>
    </location>
</feature>
<evidence type="ECO:0000256" key="3">
    <source>
        <dbReference type="ARBA" id="ARBA00004613"/>
    </source>
</evidence>
<comment type="similarity">
    <text evidence="4">Belongs to the polysaccharide lyase 3 family.</text>
</comment>
<comment type="cofactor">
    <cofactor evidence="2">
        <name>Ca(2+)</name>
        <dbReference type="ChEBI" id="CHEBI:29108"/>
    </cofactor>
</comment>
<evidence type="ECO:0000313" key="13">
    <source>
        <dbReference type="Proteomes" id="UP000095281"/>
    </source>
</evidence>
<evidence type="ECO:0000256" key="8">
    <source>
        <dbReference type="ARBA" id="ARBA00022837"/>
    </source>
</evidence>
<comment type="subcellular location">
    <subcellularLocation>
        <location evidence="3">Secreted</location>
    </subcellularLocation>
</comment>
<dbReference type="Proteomes" id="UP000095281">
    <property type="component" value="Unplaced"/>
</dbReference>
<sequence length="241" mass="26371">MHLLLISSLIIINNLIIFPKISLALNKEGAKFCNFPTPTSTEVRTKIIFVTNNTDFGYKRIIFNGERGTCNPKVERWEQAMIIGDGLTVSNLIMGESPIGTASDIIVEGGGALDGFQKIFVQSGPGKTIIKNFCSVNNAIGIVSCGNCSTQYTRDITIENSKFKGPMVEIISGNRQYNDKLTLRNIQIYGNNNPATKIKKVCTENLGSNAADPWKYSYEPGKAGTSDKFCKYPASAVKIIN</sequence>
<dbReference type="InterPro" id="IPR012334">
    <property type="entry name" value="Pectin_lyas_fold"/>
</dbReference>
<dbReference type="GO" id="GO:0045490">
    <property type="term" value="P:pectin catabolic process"/>
    <property type="evidence" value="ECO:0007669"/>
    <property type="project" value="TreeGrafter"/>
</dbReference>
<dbReference type="SUPFAM" id="SSF51126">
    <property type="entry name" value="Pectin lyase-like"/>
    <property type="match status" value="1"/>
</dbReference>
<dbReference type="InterPro" id="IPR011050">
    <property type="entry name" value="Pectin_lyase_fold/virulence"/>
</dbReference>
<dbReference type="PANTHER" id="PTHR33407:SF9">
    <property type="entry name" value="PECTATE LYASE F-RELATED"/>
    <property type="match status" value="1"/>
</dbReference>
<evidence type="ECO:0000256" key="6">
    <source>
        <dbReference type="ARBA" id="ARBA00022525"/>
    </source>
</evidence>
<keyword evidence="13" id="KW-1185">Reference proteome</keyword>
<evidence type="ECO:0000256" key="5">
    <source>
        <dbReference type="ARBA" id="ARBA00012272"/>
    </source>
</evidence>
<evidence type="ECO:0000256" key="10">
    <source>
        <dbReference type="ARBA" id="ARBA00025679"/>
    </source>
</evidence>
<dbReference type="WBParaSite" id="MhA1_Contig338.frz3.gene31">
    <property type="protein sequence ID" value="MhA1_Contig338.frz3.gene31"/>
    <property type="gene ID" value="MhA1_Contig338.frz3.gene31"/>
</dbReference>
<evidence type="ECO:0000256" key="2">
    <source>
        <dbReference type="ARBA" id="ARBA00001913"/>
    </source>
</evidence>
<comment type="catalytic activity">
    <reaction evidence="1">
        <text>Eliminative cleavage of (1-&gt;4)-alpha-D-galacturonan to give oligosaccharides with 4-deoxy-alpha-D-galact-4-enuronosyl groups at their non-reducing ends.</text>
        <dbReference type="EC" id="4.2.2.2"/>
    </reaction>
</comment>